<dbReference type="Gene3D" id="1.10.10.10">
    <property type="entry name" value="Winged helix-like DNA-binding domain superfamily/Winged helix DNA-binding domain"/>
    <property type="match status" value="1"/>
</dbReference>
<dbReference type="InterPro" id="IPR036390">
    <property type="entry name" value="WH_DNA-bd_sf"/>
</dbReference>
<dbReference type="GO" id="GO:0003677">
    <property type="term" value="F:DNA binding"/>
    <property type="evidence" value="ECO:0007669"/>
    <property type="project" value="UniProtKB-KW"/>
</dbReference>
<name>A0A7C9LSJ5_9DEIO</name>
<protein>
    <submittedName>
        <fullName evidence="2">Rrf2 family transcriptional regulator</fullName>
    </submittedName>
</protein>
<dbReference type="EMBL" id="WQLB01000025">
    <property type="protein sequence ID" value="MVN88221.1"/>
    <property type="molecule type" value="Genomic_DNA"/>
</dbReference>
<evidence type="ECO:0000313" key="2">
    <source>
        <dbReference type="EMBL" id="MVN88221.1"/>
    </source>
</evidence>
<accession>A0A7C9LSJ5</accession>
<dbReference type="NCBIfam" id="TIGR00738">
    <property type="entry name" value="rrf2_super"/>
    <property type="match status" value="1"/>
</dbReference>
<dbReference type="Proteomes" id="UP000483286">
    <property type="component" value="Unassembled WGS sequence"/>
</dbReference>
<dbReference type="SUPFAM" id="SSF46785">
    <property type="entry name" value="Winged helix' DNA-binding domain"/>
    <property type="match status" value="1"/>
</dbReference>
<gene>
    <name evidence="2" type="ORF">GO986_15835</name>
</gene>
<sequence>MQLTLFTDASLRILMHLARQPANQLATTAELAQLYHVPFNHLNKAAGFLSRAGWVQASRGRGGGLKLAVPATEIILGAVVRATEPQTPLVNCPTCPLQGHCELQRALSEATRAFYAVLDRYTLDDLARGTMTLLMPASQGDWRGAGPKTLCDHSSTV</sequence>
<evidence type="ECO:0000313" key="3">
    <source>
        <dbReference type="Proteomes" id="UP000483286"/>
    </source>
</evidence>
<dbReference type="RefSeq" id="WP_157460282.1">
    <property type="nucleotide sequence ID" value="NZ_WQLB01000025.1"/>
</dbReference>
<dbReference type="AlphaFoldDB" id="A0A7C9LSJ5"/>
<dbReference type="Pfam" id="PF02082">
    <property type="entry name" value="Rrf2"/>
    <property type="match status" value="1"/>
</dbReference>
<reference evidence="2 3" key="1">
    <citation type="submission" date="2019-12" db="EMBL/GenBank/DDBJ databases">
        <title>Deinococcus sp. HMF7620 Genome sequencing and assembly.</title>
        <authorList>
            <person name="Kang H."/>
            <person name="Kim H."/>
            <person name="Joh K."/>
        </authorList>
    </citation>
    <scope>NUCLEOTIDE SEQUENCE [LARGE SCALE GENOMIC DNA]</scope>
    <source>
        <strain evidence="2 3">HMF7620</strain>
    </source>
</reference>
<organism evidence="2 3">
    <name type="scientific">Deinococcus arboris</name>
    <dbReference type="NCBI Taxonomy" id="2682977"/>
    <lineage>
        <taxon>Bacteria</taxon>
        <taxon>Thermotogati</taxon>
        <taxon>Deinococcota</taxon>
        <taxon>Deinococci</taxon>
        <taxon>Deinococcales</taxon>
        <taxon>Deinococcaceae</taxon>
        <taxon>Deinococcus</taxon>
    </lineage>
</organism>
<dbReference type="PANTHER" id="PTHR33221">
    <property type="entry name" value="WINGED HELIX-TURN-HELIX TRANSCRIPTIONAL REGULATOR, RRF2 FAMILY"/>
    <property type="match status" value="1"/>
</dbReference>
<dbReference type="GO" id="GO:0003700">
    <property type="term" value="F:DNA-binding transcription factor activity"/>
    <property type="evidence" value="ECO:0007669"/>
    <property type="project" value="TreeGrafter"/>
</dbReference>
<keyword evidence="1" id="KW-0238">DNA-binding</keyword>
<keyword evidence="3" id="KW-1185">Reference proteome</keyword>
<dbReference type="PANTHER" id="PTHR33221:SF4">
    <property type="entry name" value="HTH-TYPE TRANSCRIPTIONAL REPRESSOR NSRR"/>
    <property type="match status" value="1"/>
</dbReference>
<comment type="caution">
    <text evidence="2">The sequence shown here is derived from an EMBL/GenBank/DDBJ whole genome shotgun (WGS) entry which is preliminary data.</text>
</comment>
<dbReference type="InterPro" id="IPR000944">
    <property type="entry name" value="Tscrpt_reg_Rrf2"/>
</dbReference>
<dbReference type="PROSITE" id="PS51197">
    <property type="entry name" value="HTH_RRF2_2"/>
    <property type="match status" value="1"/>
</dbReference>
<proteinExistence type="predicted"/>
<dbReference type="GO" id="GO:0005829">
    <property type="term" value="C:cytosol"/>
    <property type="evidence" value="ECO:0007669"/>
    <property type="project" value="TreeGrafter"/>
</dbReference>
<evidence type="ECO:0000256" key="1">
    <source>
        <dbReference type="ARBA" id="ARBA00023125"/>
    </source>
</evidence>
<dbReference type="InterPro" id="IPR036388">
    <property type="entry name" value="WH-like_DNA-bd_sf"/>
</dbReference>